<feature type="transmembrane region" description="Helical" evidence="1">
    <location>
        <begin position="6"/>
        <end position="26"/>
    </location>
</feature>
<gene>
    <name evidence="2" type="ORF">BN533_00627</name>
</gene>
<reference evidence="2" key="1">
    <citation type="submission" date="2012-11" db="EMBL/GenBank/DDBJ databases">
        <title>Dependencies among metagenomic species, viruses, plasmids and units of genetic variation.</title>
        <authorList>
            <person name="Nielsen H.B."/>
            <person name="Almeida M."/>
            <person name="Juncker A.S."/>
            <person name="Rasmussen S."/>
            <person name="Li J."/>
            <person name="Sunagawa S."/>
            <person name="Plichta D."/>
            <person name="Gautier L."/>
            <person name="Le Chatelier E."/>
            <person name="Peletier E."/>
            <person name="Bonde I."/>
            <person name="Nielsen T."/>
            <person name="Manichanh C."/>
            <person name="Arumugam M."/>
            <person name="Batto J."/>
            <person name="Santos M.B.Q.D."/>
            <person name="Blom N."/>
            <person name="Borruel N."/>
            <person name="Burgdorf K.S."/>
            <person name="Boumezbeur F."/>
            <person name="Casellas F."/>
            <person name="Dore J."/>
            <person name="Guarner F."/>
            <person name="Hansen T."/>
            <person name="Hildebrand F."/>
            <person name="Kaas R.S."/>
            <person name="Kennedy S."/>
            <person name="Kristiansen K."/>
            <person name="Kultima J.R."/>
            <person name="Leonard P."/>
            <person name="Levenez F."/>
            <person name="Lund O."/>
            <person name="Moumen B."/>
            <person name="Le Paslier D."/>
            <person name="Pons N."/>
            <person name="Pedersen O."/>
            <person name="Prifti E."/>
            <person name="Qin J."/>
            <person name="Raes J."/>
            <person name="Tap J."/>
            <person name="Tims S."/>
            <person name="Ussery D.W."/>
            <person name="Yamada T."/>
            <person name="MetaHit consortium"/>
            <person name="Renault P."/>
            <person name="Sicheritz-Ponten T."/>
            <person name="Bork P."/>
            <person name="Wang J."/>
            <person name="Brunak S."/>
            <person name="Ehrlich S.D."/>
        </authorList>
    </citation>
    <scope>NUCLEOTIDE SEQUENCE [LARGE SCALE GENOMIC DNA]</scope>
</reference>
<proteinExistence type="predicted"/>
<dbReference type="HOGENOM" id="CLU_3404772_0_0_9"/>
<dbReference type="AlphaFoldDB" id="R6IJJ5"/>
<protein>
    <submittedName>
        <fullName evidence="2">Uncharacterized protein</fullName>
    </submittedName>
</protein>
<dbReference type="EMBL" id="CBDS010000039">
    <property type="protein sequence ID" value="CDB45501.1"/>
    <property type="molecule type" value="Genomic_DNA"/>
</dbReference>
<keyword evidence="1" id="KW-0812">Transmembrane</keyword>
<organism evidence="2">
    <name type="scientific">Phascolarctobacterium faecium</name>
    <dbReference type="NCBI Taxonomy" id="33025"/>
    <lineage>
        <taxon>Bacteria</taxon>
        <taxon>Bacillati</taxon>
        <taxon>Bacillota</taxon>
        <taxon>Negativicutes</taxon>
        <taxon>Acidaminococcales</taxon>
        <taxon>Acidaminococcaceae</taxon>
        <taxon>Phascolarctobacterium</taxon>
    </lineage>
</organism>
<keyword evidence="1" id="KW-1133">Transmembrane helix</keyword>
<comment type="caution">
    <text evidence="2">The sequence shown here is derived from an EMBL/GenBank/DDBJ whole genome shotgun (WGS) entry which is preliminary data.</text>
</comment>
<accession>R6IJJ5</accession>
<name>R6IJJ5_9FIRM</name>
<sequence length="30" mass="3500">MLWASPMLTVWAVGCVLTLIVSYILLEKWY</sequence>
<evidence type="ECO:0000313" key="2">
    <source>
        <dbReference type="EMBL" id="CDB45501.1"/>
    </source>
</evidence>
<keyword evidence="1" id="KW-0472">Membrane</keyword>
<accession>A0A3G9GX19</accession>
<evidence type="ECO:0000256" key="1">
    <source>
        <dbReference type="SAM" id="Phobius"/>
    </source>
</evidence>